<keyword evidence="2" id="KW-1185">Reference proteome</keyword>
<reference evidence="1 2" key="1">
    <citation type="submission" date="2017-05" db="EMBL/GenBank/DDBJ databases">
        <title>Biotechnological potential of actinobacteria isolated from South African environments.</title>
        <authorList>
            <person name="Le Roes-Hill M."/>
            <person name="Prins A."/>
            <person name="Durrell K.A."/>
        </authorList>
    </citation>
    <scope>NUCLEOTIDE SEQUENCE [LARGE SCALE GENOMIC DNA]</scope>
    <source>
        <strain evidence="1 2">HMC13</strain>
    </source>
</reference>
<dbReference type="Proteomes" id="UP000195105">
    <property type="component" value="Unassembled WGS sequence"/>
</dbReference>
<protein>
    <submittedName>
        <fullName evidence="1">Uncharacterized protein</fullName>
    </submittedName>
</protein>
<proteinExistence type="predicted"/>
<organism evidence="1 2">
    <name type="scientific">Streptomyces swartbergensis</name>
    <dbReference type="NCBI Taxonomy" id="487165"/>
    <lineage>
        <taxon>Bacteria</taxon>
        <taxon>Bacillati</taxon>
        <taxon>Actinomycetota</taxon>
        <taxon>Actinomycetes</taxon>
        <taxon>Kitasatosporales</taxon>
        <taxon>Streptomycetaceae</taxon>
        <taxon>Streptomyces</taxon>
    </lineage>
</organism>
<sequence>MTGFEKRTQLANHEAPFISVKNQLSAREETVKSRSRRTQIFECWTSELSKLQPCVHFSERIISRLIQGHQPIPPFLIFRVILDVAIDGVNCRRQVGQLISLELR</sequence>
<evidence type="ECO:0000313" key="1">
    <source>
        <dbReference type="EMBL" id="OUD00867.1"/>
    </source>
</evidence>
<comment type="caution">
    <text evidence="1">The sequence shown here is derived from an EMBL/GenBank/DDBJ whole genome shotgun (WGS) entry which is preliminary data.</text>
</comment>
<evidence type="ECO:0000313" key="2">
    <source>
        <dbReference type="Proteomes" id="UP000195105"/>
    </source>
</evidence>
<name>A0A243S082_9ACTN</name>
<dbReference type="EMBL" id="NGFN01000151">
    <property type="protein sequence ID" value="OUD00867.1"/>
    <property type="molecule type" value="Genomic_DNA"/>
</dbReference>
<dbReference type="AlphaFoldDB" id="A0A243S082"/>
<gene>
    <name evidence="1" type="ORF">CA983_23230</name>
</gene>
<accession>A0A243S082</accession>